<protein>
    <recommendedName>
        <fullName evidence="5">3-phenylpropionate/cinnamic acid dioxygenase small subunit</fullName>
    </recommendedName>
</protein>
<dbReference type="RefSeq" id="WP_248668072.1">
    <property type="nucleotide sequence ID" value="NZ_JALPRX010000071.1"/>
</dbReference>
<organism evidence="3 4">
    <name type="scientific">Roseomonas acroporae</name>
    <dbReference type="NCBI Taxonomy" id="2937791"/>
    <lineage>
        <taxon>Bacteria</taxon>
        <taxon>Pseudomonadati</taxon>
        <taxon>Pseudomonadota</taxon>
        <taxon>Alphaproteobacteria</taxon>
        <taxon>Acetobacterales</taxon>
        <taxon>Roseomonadaceae</taxon>
        <taxon>Roseomonas</taxon>
    </lineage>
</organism>
<evidence type="ECO:0008006" key="5">
    <source>
        <dbReference type="Google" id="ProtNLM"/>
    </source>
</evidence>
<dbReference type="PANTHER" id="PTHR41534:SF2">
    <property type="entry name" value="3-PHENYLPROPIONATE_CINNAMIC ACID DIOXYGENASE SUBUNIT BETA"/>
    <property type="match status" value="1"/>
</dbReference>
<gene>
    <name evidence="3" type="ORF">M0638_16355</name>
</gene>
<dbReference type="GO" id="GO:0016491">
    <property type="term" value="F:oxidoreductase activity"/>
    <property type="evidence" value="ECO:0007669"/>
    <property type="project" value="UniProtKB-KW"/>
</dbReference>
<comment type="similarity">
    <text evidence="1">Belongs to the bacterial ring-hydroxylating dioxygenase beta subunit family.</text>
</comment>
<dbReference type="Gene3D" id="3.10.450.50">
    <property type="match status" value="1"/>
</dbReference>
<evidence type="ECO:0000256" key="2">
    <source>
        <dbReference type="ARBA" id="ARBA00023002"/>
    </source>
</evidence>
<dbReference type="Pfam" id="PF00866">
    <property type="entry name" value="Ring_hydroxyl_B"/>
    <property type="match status" value="1"/>
</dbReference>
<evidence type="ECO:0000313" key="3">
    <source>
        <dbReference type="EMBL" id="MCK8785952.1"/>
    </source>
</evidence>
<name>A0A9X2BUV2_9PROT</name>
<dbReference type="GO" id="GO:0019380">
    <property type="term" value="P:3-phenylpropionate catabolic process"/>
    <property type="evidence" value="ECO:0007669"/>
    <property type="project" value="TreeGrafter"/>
</dbReference>
<comment type="caution">
    <text evidence="3">The sequence shown here is derived from an EMBL/GenBank/DDBJ whole genome shotgun (WGS) entry which is preliminary data.</text>
</comment>
<dbReference type="AlphaFoldDB" id="A0A9X2BUV2"/>
<dbReference type="Proteomes" id="UP001139516">
    <property type="component" value="Unassembled WGS sequence"/>
</dbReference>
<evidence type="ECO:0000256" key="1">
    <source>
        <dbReference type="ARBA" id="ARBA00009570"/>
    </source>
</evidence>
<sequence length="180" mass="20038">MPITGNAAMAAADATNTLTPITLTPITLAEAMEFAWLEADLLDHAEYEAWLALWTPDARYVVPIEPGATDFENTLNYAYDDHAMREKRVQRLTSGQSVSASPVARTVRSLSRFRLLNADAAGCALRCSQMLTEFRRGRERFYAADVEFRLVRAAGGLRIERKVVRLINSTEALRGIGYIL</sequence>
<keyword evidence="4" id="KW-1185">Reference proteome</keyword>
<accession>A0A9X2BUV2</accession>
<evidence type="ECO:0000313" key="4">
    <source>
        <dbReference type="Proteomes" id="UP001139516"/>
    </source>
</evidence>
<keyword evidence="2" id="KW-0560">Oxidoreductase</keyword>
<dbReference type="EMBL" id="JALPRX010000071">
    <property type="protein sequence ID" value="MCK8785952.1"/>
    <property type="molecule type" value="Genomic_DNA"/>
</dbReference>
<dbReference type="PANTHER" id="PTHR41534">
    <property type="entry name" value="BLR3401 PROTEIN"/>
    <property type="match status" value="1"/>
</dbReference>
<proteinExistence type="inferred from homology"/>
<dbReference type="InterPro" id="IPR000391">
    <property type="entry name" value="Rng_hydr_dOase-bsu"/>
</dbReference>
<reference evidence="3" key="1">
    <citation type="submission" date="2022-04" db="EMBL/GenBank/DDBJ databases">
        <title>Roseomonas acroporae sp. nov., isolated from coral Acropora digitifera.</title>
        <authorList>
            <person name="Sun H."/>
        </authorList>
    </citation>
    <scope>NUCLEOTIDE SEQUENCE</scope>
    <source>
        <strain evidence="3">NAR14</strain>
    </source>
</reference>
<dbReference type="SUPFAM" id="SSF54427">
    <property type="entry name" value="NTF2-like"/>
    <property type="match status" value="1"/>
</dbReference>
<dbReference type="InterPro" id="IPR032710">
    <property type="entry name" value="NTF2-like_dom_sf"/>
</dbReference>